<dbReference type="InterPro" id="IPR027417">
    <property type="entry name" value="P-loop_NTPase"/>
</dbReference>
<evidence type="ECO:0000313" key="3">
    <source>
        <dbReference type="Proteomes" id="UP000655208"/>
    </source>
</evidence>
<reference evidence="2" key="2">
    <citation type="submission" date="2020-09" db="EMBL/GenBank/DDBJ databases">
        <authorList>
            <person name="Sun Q."/>
            <person name="Zhou Y."/>
        </authorList>
    </citation>
    <scope>NUCLEOTIDE SEQUENCE</scope>
    <source>
        <strain evidence="2">CGMCC 4.7308</strain>
    </source>
</reference>
<feature type="compositionally biased region" description="Basic and acidic residues" evidence="1">
    <location>
        <begin position="71"/>
        <end position="87"/>
    </location>
</feature>
<comment type="caution">
    <text evidence="2">The sequence shown here is derived from an EMBL/GenBank/DDBJ whole genome shotgun (WGS) entry which is preliminary data.</text>
</comment>
<gene>
    <name evidence="2" type="ORF">GCM10011594_32380</name>
</gene>
<dbReference type="EMBL" id="BMNA01000007">
    <property type="protein sequence ID" value="GGM09992.1"/>
    <property type="molecule type" value="Genomic_DNA"/>
</dbReference>
<dbReference type="AlphaFoldDB" id="A0A917T4E0"/>
<dbReference type="RefSeq" id="WP_188943290.1">
    <property type="nucleotide sequence ID" value="NZ_BMNA01000007.1"/>
</dbReference>
<feature type="compositionally biased region" description="Low complexity" evidence="1">
    <location>
        <begin position="60"/>
        <end position="70"/>
    </location>
</feature>
<evidence type="ECO:0000256" key="1">
    <source>
        <dbReference type="SAM" id="MobiDB-lite"/>
    </source>
</evidence>
<evidence type="ECO:0000313" key="2">
    <source>
        <dbReference type="EMBL" id="GGM09992.1"/>
    </source>
</evidence>
<name>A0A917T4E0_9ACTN</name>
<keyword evidence="3" id="KW-1185">Reference proteome</keyword>
<proteinExistence type="predicted"/>
<accession>A0A917T4E0</accession>
<dbReference type="Gene3D" id="3.40.50.300">
    <property type="entry name" value="P-loop containing nucleotide triphosphate hydrolases"/>
    <property type="match status" value="1"/>
</dbReference>
<dbReference type="Proteomes" id="UP000655208">
    <property type="component" value="Unassembled WGS sequence"/>
</dbReference>
<organism evidence="2 3">
    <name type="scientific">Nakamurella endophytica</name>
    <dbReference type="NCBI Taxonomy" id="1748367"/>
    <lineage>
        <taxon>Bacteria</taxon>
        <taxon>Bacillati</taxon>
        <taxon>Actinomycetota</taxon>
        <taxon>Actinomycetes</taxon>
        <taxon>Nakamurellales</taxon>
        <taxon>Nakamurellaceae</taxon>
        <taxon>Nakamurella</taxon>
    </lineage>
</organism>
<protein>
    <submittedName>
        <fullName evidence="2">Uncharacterized protein</fullName>
    </submittedName>
</protein>
<reference evidence="2" key="1">
    <citation type="journal article" date="2014" name="Int. J. Syst. Evol. Microbiol.">
        <title>Complete genome sequence of Corynebacterium casei LMG S-19264T (=DSM 44701T), isolated from a smear-ripened cheese.</title>
        <authorList>
            <consortium name="US DOE Joint Genome Institute (JGI-PGF)"/>
            <person name="Walter F."/>
            <person name="Albersmeier A."/>
            <person name="Kalinowski J."/>
            <person name="Ruckert C."/>
        </authorList>
    </citation>
    <scope>NUCLEOTIDE SEQUENCE</scope>
    <source>
        <strain evidence="2">CGMCC 4.7308</strain>
    </source>
</reference>
<feature type="region of interest" description="Disordered" evidence="1">
    <location>
        <begin position="60"/>
        <end position="107"/>
    </location>
</feature>
<dbReference type="SUPFAM" id="SSF52540">
    <property type="entry name" value="P-loop containing nucleoside triphosphate hydrolases"/>
    <property type="match status" value="1"/>
</dbReference>
<sequence length="402" mass="41420">MAEIGLPGQHRSVLDGGDVDEATGRLLTVAELQAALVAAQAMAAARATMRPRLIAPSERAAAPLAATTQPPERDVEPATEPAVREAQEPAETEPAERPGRSRRWAPRWRAVAEATPPGPDETVIAAGRSAPAGFTGPAALRAWLWLTDTVPAPRVLVCAAGGGVGATTVVAALVGLMAAARPDQVLAVELARREFSQLTRQVCGAVDAVSVGGWLPSDVEQAPDLAGLPSGPSGARVVQAGAHWWPRLSERLTADTAVVADLGSLEHADTRALLLDHDGPAVMVARADSAGVTAALAALTELDAAGLTRRPVLVLCDAAGSRPGVLRTAQRLAATAADVLVLPKAPVLRRSPVPVGGWDRAVSGALAELVCALARTAHHLNTPPSTLRPLAIAESTHDEEHS</sequence>